<keyword evidence="3 7" id="KW-0812">Transmembrane</keyword>
<dbReference type="AlphaFoldDB" id="A0A9Q3ZA88"/>
<proteinExistence type="predicted"/>
<comment type="caution">
    <text evidence="9">The sequence shown here is derived from an EMBL/GenBank/DDBJ whole genome shotgun (WGS) entry which is preliminary data.</text>
</comment>
<name>A0A9Q3ZA88_9ACTN</name>
<dbReference type="GO" id="GO:0005886">
    <property type="term" value="C:plasma membrane"/>
    <property type="evidence" value="ECO:0007669"/>
    <property type="project" value="UniProtKB-SubCell"/>
</dbReference>
<reference evidence="9" key="1">
    <citation type="submission" date="2021-12" db="EMBL/GenBank/DDBJ databases">
        <authorList>
            <person name="Lee J.-H."/>
            <person name="Kim S.-B."/>
        </authorList>
    </citation>
    <scope>NUCLEOTIDE SEQUENCE</scope>
    <source>
        <strain evidence="9">NR30</strain>
    </source>
</reference>
<evidence type="ECO:0000256" key="2">
    <source>
        <dbReference type="ARBA" id="ARBA00022475"/>
    </source>
</evidence>
<dbReference type="GO" id="GO:0022857">
    <property type="term" value="F:transmembrane transporter activity"/>
    <property type="evidence" value="ECO:0007669"/>
    <property type="project" value="InterPro"/>
</dbReference>
<comment type="subcellular location">
    <subcellularLocation>
        <location evidence="1">Cell membrane</location>
        <topology evidence="1">Multi-pass membrane protein</topology>
    </subcellularLocation>
</comment>
<evidence type="ECO:0000256" key="7">
    <source>
        <dbReference type="SAM" id="Phobius"/>
    </source>
</evidence>
<accession>A0A9Q3ZA88</accession>
<keyword evidence="10" id="KW-1185">Reference proteome</keyword>
<feature type="transmembrane region" description="Helical" evidence="7">
    <location>
        <begin position="343"/>
        <end position="365"/>
    </location>
</feature>
<feature type="transmembrane region" description="Helical" evidence="7">
    <location>
        <begin position="222"/>
        <end position="246"/>
    </location>
</feature>
<feature type="transmembrane region" description="Helical" evidence="7">
    <location>
        <begin position="283"/>
        <end position="300"/>
    </location>
</feature>
<gene>
    <name evidence="9" type="ORF">LJ657_47740</name>
</gene>
<feature type="transmembrane region" description="Helical" evidence="7">
    <location>
        <begin position="306"/>
        <end position="331"/>
    </location>
</feature>
<evidence type="ECO:0000256" key="3">
    <source>
        <dbReference type="ARBA" id="ARBA00022692"/>
    </source>
</evidence>
<dbReference type="Proteomes" id="UP001108029">
    <property type="component" value="Unassembled WGS sequence"/>
</dbReference>
<dbReference type="EMBL" id="JAJSBI010000060">
    <property type="protein sequence ID" value="MCD9881081.1"/>
    <property type="molecule type" value="Genomic_DNA"/>
</dbReference>
<dbReference type="PANTHER" id="PTHR23513">
    <property type="entry name" value="INTEGRAL MEMBRANE EFFLUX PROTEIN-RELATED"/>
    <property type="match status" value="1"/>
</dbReference>
<sequence length="420" mass="44442">MRELFRIRNLRICILGNTVTMIGDNAFWLAASIWVKELTGSTAQAGVVILCLTLGTMLSPVTGVLVDRFRRRRLLMFTEVATALLILSLVTVDGPGQVWLIYVMMFLYGISSALTSGAFVALREQLMPAELVSKAIGLSQALNQAARLITPGIGLGVLAAWGGHTLAVADAATFGVSVLCWSLVRIDDPKPVRGADRESWSQQVVVGFRYLLTTPLLRHLSLALALAFFAMGFYETLGIAVVTVGLGRPATWVGTLVTVMSLTGLIGGLLAPALIKRAGPGRTAAVGLGLCAVAAGFVAVPNSAVVIAAAATVGLCLAPVVVSSMTAFQLYTPNELLGRVTGAASFIMTGMQGVGIFVGVMLIDVLPYQDLVYLSVCILIVGSLYLATRPEQRRRVLPNQAGVLEDEEPKSEEPTGTAKR</sequence>
<evidence type="ECO:0000313" key="10">
    <source>
        <dbReference type="Proteomes" id="UP001108029"/>
    </source>
</evidence>
<dbReference type="InterPro" id="IPR011701">
    <property type="entry name" value="MFS"/>
</dbReference>
<organism evidence="9 10">
    <name type="scientific">Streptomyces guryensis</name>
    <dbReference type="NCBI Taxonomy" id="2886947"/>
    <lineage>
        <taxon>Bacteria</taxon>
        <taxon>Bacillati</taxon>
        <taxon>Actinomycetota</taxon>
        <taxon>Actinomycetes</taxon>
        <taxon>Kitasatosporales</taxon>
        <taxon>Streptomycetaceae</taxon>
        <taxon>Streptomyces</taxon>
    </lineage>
</organism>
<evidence type="ECO:0000259" key="8">
    <source>
        <dbReference type="PROSITE" id="PS50850"/>
    </source>
</evidence>
<keyword evidence="2" id="KW-1003">Cell membrane</keyword>
<keyword evidence="5 7" id="KW-0472">Membrane</keyword>
<feature type="domain" description="Major facilitator superfamily (MFS) profile" evidence="8">
    <location>
        <begin position="1"/>
        <end position="190"/>
    </location>
</feature>
<feature type="transmembrane region" description="Helical" evidence="7">
    <location>
        <begin position="74"/>
        <end position="92"/>
    </location>
</feature>
<feature type="transmembrane region" description="Helical" evidence="7">
    <location>
        <begin position="98"/>
        <end position="122"/>
    </location>
</feature>
<dbReference type="Pfam" id="PF07690">
    <property type="entry name" value="MFS_1"/>
    <property type="match status" value="1"/>
</dbReference>
<feature type="transmembrane region" description="Helical" evidence="7">
    <location>
        <begin position="12"/>
        <end position="35"/>
    </location>
</feature>
<evidence type="ECO:0000256" key="4">
    <source>
        <dbReference type="ARBA" id="ARBA00022989"/>
    </source>
</evidence>
<evidence type="ECO:0000256" key="6">
    <source>
        <dbReference type="SAM" id="MobiDB-lite"/>
    </source>
</evidence>
<dbReference type="PANTHER" id="PTHR23513:SF6">
    <property type="entry name" value="MAJOR FACILITATOR SUPERFAMILY ASSOCIATED DOMAIN-CONTAINING PROTEIN"/>
    <property type="match status" value="1"/>
</dbReference>
<dbReference type="CDD" id="cd06173">
    <property type="entry name" value="MFS_MefA_like"/>
    <property type="match status" value="1"/>
</dbReference>
<dbReference type="InterPro" id="IPR020846">
    <property type="entry name" value="MFS_dom"/>
</dbReference>
<dbReference type="InterPro" id="IPR036259">
    <property type="entry name" value="MFS_trans_sf"/>
</dbReference>
<dbReference type="Gene3D" id="1.20.1250.20">
    <property type="entry name" value="MFS general substrate transporter like domains"/>
    <property type="match status" value="1"/>
</dbReference>
<evidence type="ECO:0000256" key="5">
    <source>
        <dbReference type="ARBA" id="ARBA00023136"/>
    </source>
</evidence>
<feature type="transmembrane region" description="Helical" evidence="7">
    <location>
        <begin position="371"/>
        <end position="388"/>
    </location>
</feature>
<evidence type="ECO:0000256" key="1">
    <source>
        <dbReference type="ARBA" id="ARBA00004651"/>
    </source>
</evidence>
<keyword evidence="4 7" id="KW-1133">Transmembrane helix</keyword>
<dbReference type="SUPFAM" id="SSF103473">
    <property type="entry name" value="MFS general substrate transporter"/>
    <property type="match status" value="1"/>
</dbReference>
<feature type="transmembrane region" description="Helical" evidence="7">
    <location>
        <begin position="252"/>
        <end position="271"/>
    </location>
</feature>
<feature type="region of interest" description="Disordered" evidence="6">
    <location>
        <begin position="398"/>
        <end position="420"/>
    </location>
</feature>
<dbReference type="RefSeq" id="WP_232656042.1">
    <property type="nucleotide sequence ID" value="NZ_JAJSBI010000060.1"/>
</dbReference>
<evidence type="ECO:0000313" key="9">
    <source>
        <dbReference type="EMBL" id="MCD9881081.1"/>
    </source>
</evidence>
<dbReference type="PROSITE" id="PS50850">
    <property type="entry name" value="MFS"/>
    <property type="match status" value="1"/>
</dbReference>
<protein>
    <submittedName>
        <fullName evidence="9">MFS transporter</fullName>
    </submittedName>
</protein>
<feature type="transmembrane region" description="Helical" evidence="7">
    <location>
        <begin position="47"/>
        <end position="67"/>
    </location>
</feature>